<comment type="caution">
    <text evidence="12">The sequence shown here is derived from an EMBL/GenBank/DDBJ whole genome shotgun (WGS) entry which is preliminary data.</text>
</comment>
<keyword evidence="6" id="KW-0067">ATP-binding</keyword>
<dbReference type="SMART" id="SM00382">
    <property type="entry name" value="AAA"/>
    <property type="match status" value="1"/>
</dbReference>
<dbReference type="InterPro" id="IPR017871">
    <property type="entry name" value="ABC_transporter-like_CS"/>
</dbReference>
<protein>
    <submittedName>
        <fullName evidence="12">ABC transporter, ATP binding/permease protein MsbA</fullName>
    </submittedName>
</protein>
<keyword evidence="5" id="KW-0547">Nucleotide-binding</keyword>
<feature type="domain" description="ABC transmembrane type-1" evidence="11">
    <location>
        <begin position="29"/>
        <end position="323"/>
    </location>
</feature>
<dbReference type="OrthoDB" id="6336411at2"/>
<evidence type="ECO:0000313" key="12">
    <source>
        <dbReference type="EMBL" id="KTD11224.1"/>
    </source>
</evidence>
<accession>A0A0W0UTN6</accession>
<dbReference type="Pfam" id="PF00664">
    <property type="entry name" value="ABC_membrane"/>
    <property type="match status" value="1"/>
</dbReference>
<dbReference type="EMBL" id="LNYG01000008">
    <property type="protein sequence ID" value="KTD11224.1"/>
    <property type="molecule type" value="Genomic_DNA"/>
</dbReference>
<evidence type="ECO:0000313" key="13">
    <source>
        <dbReference type="Proteomes" id="UP000054715"/>
    </source>
</evidence>
<feature type="domain" description="ABC transporter" evidence="10">
    <location>
        <begin position="357"/>
        <end position="592"/>
    </location>
</feature>
<gene>
    <name evidence="12" type="ORF">Ljam_0418</name>
</gene>
<feature type="transmembrane region" description="Helical" evidence="9">
    <location>
        <begin position="73"/>
        <end position="94"/>
    </location>
</feature>
<evidence type="ECO:0000256" key="9">
    <source>
        <dbReference type="SAM" id="Phobius"/>
    </source>
</evidence>
<dbReference type="Gene3D" id="1.20.1560.10">
    <property type="entry name" value="ABC transporter type 1, transmembrane domain"/>
    <property type="match status" value="1"/>
</dbReference>
<evidence type="ECO:0000256" key="2">
    <source>
        <dbReference type="ARBA" id="ARBA00022448"/>
    </source>
</evidence>
<dbReference type="SUPFAM" id="SSF52540">
    <property type="entry name" value="P-loop containing nucleoside triphosphate hydrolases"/>
    <property type="match status" value="1"/>
</dbReference>
<dbReference type="InterPro" id="IPR036640">
    <property type="entry name" value="ABC1_TM_sf"/>
</dbReference>
<proteinExistence type="predicted"/>
<dbReference type="InterPro" id="IPR003593">
    <property type="entry name" value="AAA+_ATPase"/>
</dbReference>
<dbReference type="InterPro" id="IPR003439">
    <property type="entry name" value="ABC_transporter-like_ATP-bd"/>
</dbReference>
<dbReference type="InterPro" id="IPR039421">
    <property type="entry name" value="Type_1_exporter"/>
</dbReference>
<sequence length="605" mass="68159">MNAKSYLETSRYPLFRLLNYMKGDRSAYLAATLFSILNKLFDIFPEVLIGGAVDVVVNREHSWLAKLTGYPNMLLQLVLLGALTFIAWSLESVFQYLYSVKWRNLAQAVEHRLRMETYQHIQSARMEDIDKTAIGQLIATINDDINQLERFLEDGINQIIQIVSSTILIGIIFLLCSPLITVFSILPIPFILLGAFYFQHKLEPKFLKVREKAANISAALANNLTGLLTIKSYTAEKFEARRIEELSRNYQQANRETILISSMVTPVIRIMILTGFLFTLLIGGYQTIHGEMNVGVFSLLVFLSQRLLWPFSYLADVTVNFQRAMASTTRALNLLTWEKEVNKKDKTAGQSTTKEGLLITHLSFTYPETNQAVFEDFNIAIKKNQTVAFVGESGSGKSTLIKLLCRFYHPQQGAIYWDGQSIDSYELSAWRQQIALVSQDIFLFEGTIAQNIAYAKVGAKLEDIRHAARIAGAEKFIEKLPQGYDSYVGQRGSYLSGGQRQRIAIARAVLKNAPLLILDEATSAVDNDTELAIQQALATISHNKTTIIIAHRLSTVTGADVIYVLDKGKIIEQGNHQQLIAEPTYYHYLWNIQTGDVNTSIQKKN</sequence>
<dbReference type="GO" id="GO:0005524">
    <property type="term" value="F:ATP binding"/>
    <property type="evidence" value="ECO:0007669"/>
    <property type="project" value="UniProtKB-KW"/>
</dbReference>
<keyword evidence="2" id="KW-0813">Transport</keyword>
<dbReference type="GO" id="GO:0140359">
    <property type="term" value="F:ABC-type transporter activity"/>
    <property type="evidence" value="ECO:0007669"/>
    <property type="project" value="InterPro"/>
</dbReference>
<keyword evidence="8 9" id="KW-0472">Membrane</keyword>
<evidence type="ECO:0000256" key="3">
    <source>
        <dbReference type="ARBA" id="ARBA00022475"/>
    </source>
</evidence>
<keyword evidence="7 9" id="KW-1133">Transmembrane helix</keyword>
<dbReference type="PROSITE" id="PS50893">
    <property type="entry name" value="ABC_TRANSPORTER_2"/>
    <property type="match status" value="1"/>
</dbReference>
<feature type="transmembrane region" description="Helical" evidence="9">
    <location>
        <begin position="180"/>
        <end position="198"/>
    </location>
</feature>
<dbReference type="PANTHER" id="PTHR24221">
    <property type="entry name" value="ATP-BINDING CASSETTE SUB-FAMILY B"/>
    <property type="match status" value="1"/>
</dbReference>
<dbReference type="SUPFAM" id="SSF90123">
    <property type="entry name" value="ABC transporter transmembrane region"/>
    <property type="match status" value="1"/>
</dbReference>
<dbReference type="FunFam" id="3.40.50.300:FF:000221">
    <property type="entry name" value="Multidrug ABC transporter ATP-binding protein"/>
    <property type="match status" value="1"/>
</dbReference>
<evidence type="ECO:0000256" key="8">
    <source>
        <dbReference type="ARBA" id="ARBA00023136"/>
    </source>
</evidence>
<dbReference type="GO" id="GO:0034040">
    <property type="term" value="F:ATPase-coupled lipid transmembrane transporter activity"/>
    <property type="evidence" value="ECO:0007669"/>
    <property type="project" value="TreeGrafter"/>
</dbReference>
<dbReference type="PROSITE" id="PS00211">
    <property type="entry name" value="ABC_TRANSPORTER_1"/>
    <property type="match status" value="1"/>
</dbReference>
<dbReference type="STRING" id="455.Ljam_0418"/>
<evidence type="ECO:0000256" key="1">
    <source>
        <dbReference type="ARBA" id="ARBA00004651"/>
    </source>
</evidence>
<evidence type="ECO:0000256" key="6">
    <source>
        <dbReference type="ARBA" id="ARBA00022840"/>
    </source>
</evidence>
<dbReference type="Gene3D" id="3.40.50.300">
    <property type="entry name" value="P-loop containing nucleotide triphosphate hydrolases"/>
    <property type="match status" value="1"/>
</dbReference>
<dbReference type="GO" id="GO:0005886">
    <property type="term" value="C:plasma membrane"/>
    <property type="evidence" value="ECO:0007669"/>
    <property type="project" value="UniProtKB-SubCell"/>
</dbReference>
<dbReference type="Pfam" id="PF00005">
    <property type="entry name" value="ABC_tran"/>
    <property type="match status" value="1"/>
</dbReference>
<dbReference type="PROSITE" id="PS50929">
    <property type="entry name" value="ABC_TM1F"/>
    <property type="match status" value="1"/>
</dbReference>
<dbReference type="Proteomes" id="UP000054715">
    <property type="component" value="Unassembled WGS sequence"/>
</dbReference>
<keyword evidence="3" id="KW-1003">Cell membrane</keyword>
<evidence type="ECO:0000256" key="7">
    <source>
        <dbReference type="ARBA" id="ARBA00022989"/>
    </source>
</evidence>
<dbReference type="PANTHER" id="PTHR24221:SF601">
    <property type="entry name" value="ABC TRANSPORTER"/>
    <property type="match status" value="1"/>
</dbReference>
<comment type="subcellular location">
    <subcellularLocation>
        <location evidence="1">Cell membrane</location>
        <topology evidence="1">Multi-pass membrane protein</topology>
    </subcellularLocation>
</comment>
<dbReference type="CDD" id="cd18565">
    <property type="entry name" value="ABC_6TM_exporter_like"/>
    <property type="match status" value="1"/>
</dbReference>
<dbReference type="AlphaFoldDB" id="A0A0W0UTN6"/>
<dbReference type="InterPro" id="IPR027417">
    <property type="entry name" value="P-loop_NTPase"/>
</dbReference>
<keyword evidence="4 9" id="KW-0812">Transmembrane</keyword>
<organism evidence="12 13">
    <name type="scientific">Legionella jamestowniensis</name>
    <dbReference type="NCBI Taxonomy" id="455"/>
    <lineage>
        <taxon>Bacteria</taxon>
        <taxon>Pseudomonadati</taxon>
        <taxon>Pseudomonadota</taxon>
        <taxon>Gammaproteobacteria</taxon>
        <taxon>Legionellales</taxon>
        <taxon>Legionellaceae</taxon>
        <taxon>Legionella</taxon>
    </lineage>
</organism>
<evidence type="ECO:0000256" key="4">
    <source>
        <dbReference type="ARBA" id="ARBA00022692"/>
    </source>
</evidence>
<dbReference type="RefSeq" id="WP_082651554.1">
    <property type="nucleotide sequence ID" value="NZ_CAAAJF010000004.1"/>
</dbReference>
<dbReference type="PATRIC" id="fig|455.5.peg.443"/>
<dbReference type="GO" id="GO:0016887">
    <property type="term" value="F:ATP hydrolysis activity"/>
    <property type="evidence" value="ECO:0007669"/>
    <property type="project" value="InterPro"/>
</dbReference>
<evidence type="ECO:0000256" key="5">
    <source>
        <dbReference type="ARBA" id="ARBA00022741"/>
    </source>
</evidence>
<evidence type="ECO:0000259" key="11">
    <source>
        <dbReference type="PROSITE" id="PS50929"/>
    </source>
</evidence>
<feature type="transmembrane region" description="Helical" evidence="9">
    <location>
        <begin position="258"/>
        <end position="282"/>
    </location>
</feature>
<name>A0A0W0UTN6_9GAMM</name>
<reference evidence="12 13" key="1">
    <citation type="submission" date="2015-11" db="EMBL/GenBank/DDBJ databases">
        <title>Genomic analysis of 38 Legionella species identifies large and diverse effector repertoires.</title>
        <authorList>
            <person name="Burstein D."/>
            <person name="Amaro F."/>
            <person name="Zusman T."/>
            <person name="Lifshitz Z."/>
            <person name="Cohen O."/>
            <person name="Gilbert J.A."/>
            <person name="Pupko T."/>
            <person name="Shuman H.A."/>
            <person name="Segal G."/>
        </authorList>
    </citation>
    <scope>NUCLEOTIDE SEQUENCE [LARGE SCALE GENOMIC DNA]</scope>
    <source>
        <strain evidence="12 13">JA-26-G1-E2</strain>
    </source>
</reference>
<dbReference type="InterPro" id="IPR011527">
    <property type="entry name" value="ABC1_TM_dom"/>
</dbReference>
<evidence type="ECO:0000259" key="10">
    <source>
        <dbReference type="PROSITE" id="PS50893"/>
    </source>
</evidence>